<accession>F9YQD7</accession>
<sequence>MGDFSFSVENPLKGNKKTAISAICLIMFFEIIVFYKKYKICFLFSLGKCTFSNRFLEIFLFLF</sequence>
<dbReference type="EMBL" id="CP002113">
    <property type="protein sequence ID" value="AEK22305.1"/>
    <property type="molecule type" value="Genomic_DNA"/>
</dbReference>
<reference evidence="2 3" key="1">
    <citation type="journal article" date="2011" name="J. Bacteriol.">
        <title>Complete genome sequence of the dog commensal and human pathogen Capnocytophaga canimorsus strain 5.</title>
        <authorList>
            <person name="Manfredi P."/>
            <person name="Pagni M."/>
            <person name="Cornelis G.R."/>
        </authorList>
    </citation>
    <scope>NUCLEOTIDE SEQUENCE [LARGE SCALE GENOMIC DNA]</scope>
    <source>
        <strain evidence="3">5</strain>
    </source>
</reference>
<feature type="transmembrane region" description="Helical" evidence="1">
    <location>
        <begin position="18"/>
        <end position="35"/>
    </location>
</feature>
<dbReference type="Proteomes" id="UP000008895">
    <property type="component" value="Chromosome"/>
</dbReference>
<dbReference type="HOGENOM" id="CLU_2877480_0_0_10"/>
<keyword evidence="3" id="KW-1185">Reference proteome</keyword>
<protein>
    <submittedName>
        <fullName evidence="2">Uncharacterized protein</fullName>
    </submittedName>
</protein>
<name>F9YQD7_CAPCC</name>
<keyword evidence="1" id="KW-0472">Membrane</keyword>
<proteinExistence type="predicted"/>
<dbReference type="STRING" id="860228.Ccan_01830"/>
<evidence type="ECO:0000256" key="1">
    <source>
        <dbReference type="SAM" id="Phobius"/>
    </source>
</evidence>
<evidence type="ECO:0000313" key="3">
    <source>
        <dbReference type="Proteomes" id="UP000008895"/>
    </source>
</evidence>
<keyword evidence="1" id="KW-0812">Transmembrane</keyword>
<keyword evidence="1" id="KW-1133">Transmembrane helix</keyword>
<dbReference type="KEGG" id="ccm:Ccan_01830"/>
<evidence type="ECO:0000313" key="2">
    <source>
        <dbReference type="EMBL" id="AEK22305.1"/>
    </source>
</evidence>
<gene>
    <name evidence="2" type="ordered locus">Ccan_01830</name>
</gene>
<organism evidence="2 3">
    <name type="scientific">Capnocytophaga canimorsus (strain 5)</name>
    <dbReference type="NCBI Taxonomy" id="860228"/>
    <lineage>
        <taxon>Bacteria</taxon>
        <taxon>Pseudomonadati</taxon>
        <taxon>Bacteroidota</taxon>
        <taxon>Flavobacteriia</taxon>
        <taxon>Flavobacteriales</taxon>
        <taxon>Flavobacteriaceae</taxon>
        <taxon>Capnocytophaga</taxon>
    </lineage>
</organism>
<dbReference type="AlphaFoldDB" id="F9YQD7"/>